<gene>
    <name evidence="1" type="ORF">C8F04DRAFT_1067925</name>
</gene>
<dbReference type="Proteomes" id="UP001218188">
    <property type="component" value="Unassembled WGS sequence"/>
</dbReference>
<accession>A0AAD6TH06</accession>
<keyword evidence="2" id="KW-1185">Reference proteome</keyword>
<dbReference type="EMBL" id="JARJCM010000005">
    <property type="protein sequence ID" value="KAJ7045161.1"/>
    <property type="molecule type" value="Genomic_DNA"/>
</dbReference>
<sequence>MGSASDITCLVDGHRVLLAHVLQEVFGICPNITVFVRPQYQHLPPLPLARQRLQFNSTPCPPLPSLKRLDWWNYGEASLFLLDGSIIRLPAVLCCPKFGVSLRGRAGLKGGQFLDHPTKAVHLPSLRTLHINVATFSLLRSISNWFLPALNTLIMDVALRLSLVWAAHG</sequence>
<comment type="caution">
    <text evidence="1">The sequence shown here is derived from an EMBL/GenBank/DDBJ whole genome shotgun (WGS) entry which is preliminary data.</text>
</comment>
<name>A0AAD6TH06_9AGAR</name>
<reference evidence="1" key="1">
    <citation type="submission" date="2023-03" db="EMBL/GenBank/DDBJ databases">
        <title>Massive genome expansion in bonnet fungi (Mycena s.s.) driven by repeated elements and novel gene families across ecological guilds.</title>
        <authorList>
            <consortium name="Lawrence Berkeley National Laboratory"/>
            <person name="Harder C.B."/>
            <person name="Miyauchi S."/>
            <person name="Viragh M."/>
            <person name="Kuo A."/>
            <person name="Thoen E."/>
            <person name="Andreopoulos B."/>
            <person name="Lu D."/>
            <person name="Skrede I."/>
            <person name="Drula E."/>
            <person name="Henrissat B."/>
            <person name="Morin E."/>
            <person name="Kohler A."/>
            <person name="Barry K."/>
            <person name="LaButti K."/>
            <person name="Morin E."/>
            <person name="Salamov A."/>
            <person name="Lipzen A."/>
            <person name="Mereny Z."/>
            <person name="Hegedus B."/>
            <person name="Baldrian P."/>
            <person name="Stursova M."/>
            <person name="Weitz H."/>
            <person name="Taylor A."/>
            <person name="Grigoriev I.V."/>
            <person name="Nagy L.G."/>
            <person name="Martin F."/>
            <person name="Kauserud H."/>
        </authorList>
    </citation>
    <scope>NUCLEOTIDE SEQUENCE</scope>
    <source>
        <strain evidence="1">CBHHK200</strain>
    </source>
</reference>
<organism evidence="1 2">
    <name type="scientific">Mycena alexandri</name>
    <dbReference type="NCBI Taxonomy" id="1745969"/>
    <lineage>
        <taxon>Eukaryota</taxon>
        <taxon>Fungi</taxon>
        <taxon>Dikarya</taxon>
        <taxon>Basidiomycota</taxon>
        <taxon>Agaricomycotina</taxon>
        <taxon>Agaricomycetes</taxon>
        <taxon>Agaricomycetidae</taxon>
        <taxon>Agaricales</taxon>
        <taxon>Marasmiineae</taxon>
        <taxon>Mycenaceae</taxon>
        <taxon>Mycena</taxon>
    </lineage>
</organism>
<dbReference type="AlphaFoldDB" id="A0AAD6TH06"/>
<proteinExistence type="predicted"/>
<protein>
    <submittedName>
        <fullName evidence="1">Uncharacterized protein</fullName>
    </submittedName>
</protein>
<evidence type="ECO:0000313" key="2">
    <source>
        <dbReference type="Proteomes" id="UP001218188"/>
    </source>
</evidence>
<evidence type="ECO:0000313" key="1">
    <source>
        <dbReference type="EMBL" id="KAJ7045161.1"/>
    </source>
</evidence>